<reference evidence="2 3" key="1">
    <citation type="submission" date="2018-04" db="EMBL/GenBank/DDBJ databases">
        <authorList>
            <person name="Go L.Y."/>
            <person name="Mitchell J.A."/>
        </authorList>
    </citation>
    <scope>NUCLEOTIDE SEQUENCE [LARGE SCALE GENOMIC DNA]</scope>
    <source>
        <strain evidence="2 3">TPD7010</strain>
    </source>
</reference>
<proteinExistence type="predicted"/>
<name>A0A2T7VPS5_MICTE</name>
<protein>
    <recommendedName>
        <fullName evidence="4">Glycosyltransferase</fullName>
    </recommendedName>
</protein>
<evidence type="ECO:0000256" key="1">
    <source>
        <dbReference type="SAM" id="MobiDB-lite"/>
    </source>
</evidence>
<dbReference type="SUPFAM" id="SSF53756">
    <property type="entry name" value="UDP-Glycosyltransferase/glycogen phosphorylase"/>
    <property type="match status" value="1"/>
</dbReference>
<dbReference type="Pfam" id="PF13692">
    <property type="entry name" value="Glyco_trans_1_4"/>
    <property type="match status" value="1"/>
</dbReference>
<feature type="region of interest" description="Disordered" evidence="1">
    <location>
        <begin position="1"/>
        <end position="25"/>
    </location>
</feature>
<dbReference type="Gene3D" id="3.40.50.2000">
    <property type="entry name" value="Glycogen Phosphorylase B"/>
    <property type="match status" value="1"/>
</dbReference>
<evidence type="ECO:0000313" key="3">
    <source>
        <dbReference type="Proteomes" id="UP000244649"/>
    </source>
</evidence>
<dbReference type="Proteomes" id="UP000244649">
    <property type="component" value="Unassembled WGS sequence"/>
</dbReference>
<dbReference type="AlphaFoldDB" id="A0A2T7VPS5"/>
<comment type="caution">
    <text evidence="2">The sequence shown here is derived from an EMBL/GenBank/DDBJ whole genome shotgun (WGS) entry which is preliminary data.</text>
</comment>
<sequence>MLTAPSLAEKRNNDGPCRGCASERARARHSRDNRIALRAPAGNMLDATVSTVGWLRRRVCALRAYTFSGSNISRSRSPMNFWNQMSNPDTHSQRPRILAVVTFFPVPADQGDPLRVLALLLALQAVTDLHVVAVKRRDTTSEHEQELRDKLSDSRVYVCELDRPDVLSTRSGRLIRGAFRGVPAWVYSNSSRDASRRIKEVGGNCETIVLIGEAAALHIPAVRGQKIIWDKANVISASISENRHRLTSRFERLKATVTAGPAKRFERRALEAVSSVWVTSAEDAERLRRTFGREADAVIPSSVEVPKTPQVASTEGSSEIYWMSSFKYPPNWDGLVRLLRALEKIDPQGEVRLRVAGYGATEAQRAHLVSERRVDYIGFVDDIADSASGVLAAVVPLWAGAGVKLKTLTLLALGLPIFATSAAMEGLPEDLAICVEDEPEEMARALLRAVRNGINDNSDAASNRLSTMAEHFSISSFNSNVYRAMQFGDLS</sequence>
<organism evidence="2 3">
    <name type="scientific">Microbacterium testaceum</name>
    <name type="common">Aureobacterium testaceum</name>
    <name type="synonym">Brevibacterium testaceum</name>
    <dbReference type="NCBI Taxonomy" id="2033"/>
    <lineage>
        <taxon>Bacteria</taxon>
        <taxon>Bacillati</taxon>
        <taxon>Actinomycetota</taxon>
        <taxon>Actinomycetes</taxon>
        <taxon>Micrococcales</taxon>
        <taxon>Microbacteriaceae</taxon>
        <taxon>Microbacterium</taxon>
    </lineage>
</organism>
<dbReference type="EMBL" id="QDFT01000073">
    <property type="protein sequence ID" value="PVE58834.1"/>
    <property type="molecule type" value="Genomic_DNA"/>
</dbReference>
<evidence type="ECO:0008006" key="4">
    <source>
        <dbReference type="Google" id="ProtNLM"/>
    </source>
</evidence>
<accession>A0A2T7VPS5</accession>
<gene>
    <name evidence="2" type="ORF">DC432_15435</name>
</gene>
<evidence type="ECO:0000313" key="2">
    <source>
        <dbReference type="EMBL" id="PVE58834.1"/>
    </source>
</evidence>